<dbReference type="AlphaFoldDB" id="A0A0D0DCB2"/>
<name>A0A0D0DCB2_9AGAM</name>
<sequence>MPLQLETCQAQPVTLGLGQHFVSPRHARNNKKTQTHVVIPGQATRHCKLVERMAALKGKALHWLYGSWKVLIPLVPFSQYTAWMLGKPLGAISSMIYLCNEPACEQKHTKILCLLFDYFISVDVVSCWCSTLAQVLIHFGFFPSSPSQPRMAVSINLLAFYCALGFHMVNKAGAKVQDPFRHSLRHAMQWYNILQVQPILVQCCPVCFGGTRFGRLLDEGGNIHIATDGNFHHWHHHSASNAVDGKKQKAAMDSFDDMDLMALICCHAVPLFFVNKYSVSLINYLFSLLPPQATVVILYNVGCVLVRSLAKVHTMHAYGHEWACQFAYNPCLVVGLVLSDGEGTERLWSRFIKLQIDWNRTIFIAAVGNEMQDDLGDWIKHHLRCGVCEQGNALQTARSVIQKETATSETLSMLYSLEHTHKWLMTKFDVLYASLNVQDKLPELNGVRFDFVQKLLLTWDLKINV</sequence>
<dbReference type="STRING" id="930991.A0A0D0DCB2"/>
<dbReference type="Pfam" id="PF18758">
    <property type="entry name" value="KDZ"/>
    <property type="match status" value="1"/>
</dbReference>
<dbReference type="HOGENOM" id="CLU_004552_0_1_1"/>
<dbReference type="EMBL" id="KN825728">
    <property type="protein sequence ID" value="KIK81811.1"/>
    <property type="molecule type" value="Genomic_DNA"/>
</dbReference>
<dbReference type="PANTHER" id="PTHR33096">
    <property type="entry name" value="CXC2 DOMAIN-CONTAINING PROTEIN"/>
    <property type="match status" value="1"/>
</dbReference>
<protein>
    <submittedName>
        <fullName evidence="1">Uncharacterized protein</fullName>
    </submittedName>
</protein>
<organism evidence="1 2">
    <name type="scientific">Paxillus rubicundulus Ve08.2h10</name>
    <dbReference type="NCBI Taxonomy" id="930991"/>
    <lineage>
        <taxon>Eukaryota</taxon>
        <taxon>Fungi</taxon>
        <taxon>Dikarya</taxon>
        <taxon>Basidiomycota</taxon>
        <taxon>Agaricomycotina</taxon>
        <taxon>Agaricomycetes</taxon>
        <taxon>Agaricomycetidae</taxon>
        <taxon>Boletales</taxon>
        <taxon>Paxilineae</taxon>
        <taxon>Paxillaceae</taxon>
        <taxon>Paxillus</taxon>
    </lineage>
</organism>
<dbReference type="OrthoDB" id="2669999at2759"/>
<evidence type="ECO:0000313" key="2">
    <source>
        <dbReference type="Proteomes" id="UP000054538"/>
    </source>
</evidence>
<dbReference type="Proteomes" id="UP000054538">
    <property type="component" value="Unassembled WGS sequence"/>
</dbReference>
<accession>A0A0D0DCB2</accession>
<reference evidence="1 2" key="1">
    <citation type="submission" date="2014-04" db="EMBL/GenBank/DDBJ databases">
        <authorList>
            <consortium name="DOE Joint Genome Institute"/>
            <person name="Kuo A."/>
            <person name="Kohler A."/>
            <person name="Jargeat P."/>
            <person name="Nagy L.G."/>
            <person name="Floudas D."/>
            <person name="Copeland A."/>
            <person name="Barry K.W."/>
            <person name="Cichocki N."/>
            <person name="Veneault-Fourrey C."/>
            <person name="LaButti K."/>
            <person name="Lindquist E.A."/>
            <person name="Lipzen A."/>
            <person name="Lundell T."/>
            <person name="Morin E."/>
            <person name="Murat C."/>
            <person name="Sun H."/>
            <person name="Tunlid A."/>
            <person name="Henrissat B."/>
            <person name="Grigoriev I.V."/>
            <person name="Hibbett D.S."/>
            <person name="Martin F."/>
            <person name="Nordberg H.P."/>
            <person name="Cantor M.N."/>
            <person name="Hua S.X."/>
        </authorList>
    </citation>
    <scope>NUCLEOTIDE SEQUENCE [LARGE SCALE GENOMIC DNA]</scope>
    <source>
        <strain evidence="1 2">Ve08.2h10</strain>
    </source>
</reference>
<reference evidence="2" key="2">
    <citation type="submission" date="2015-01" db="EMBL/GenBank/DDBJ databases">
        <title>Evolutionary Origins and Diversification of the Mycorrhizal Mutualists.</title>
        <authorList>
            <consortium name="DOE Joint Genome Institute"/>
            <consortium name="Mycorrhizal Genomics Consortium"/>
            <person name="Kohler A."/>
            <person name="Kuo A."/>
            <person name="Nagy L.G."/>
            <person name="Floudas D."/>
            <person name="Copeland A."/>
            <person name="Barry K.W."/>
            <person name="Cichocki N."/>
            <person name="Veneault-Fourrey C."/>
            <person name="LaButti K."/>
            <person name="Lindquist E.A."/>
            <person name="Lipzen A."/>
            <person name="Lundell T."/>
            <person name="Morin E."/>
            <person name="Murat C."/>
            <person name="Riley R."/>
            <person name="Ohm R."/>
            <person name="Sun H."/>
            <person name="Tunlid A."/>
            <person name="Henrissat B."/>
            <person name="Grigoriev I.V."/>
            <person name="Hibbett D.S."/>
            <person name="Martin F."/>
        </authorList>
    </citation>
    <scope>NUCLEOTIDE SEQUENCE [LARGE SCALE GENOMIC DNA]</scope>
    <source>
        <strain evidence="2">Ve08.2h10</strain>
    </source>
</reference>
<proteinExistence type="predicted"/>
<keyword evidence="2" id="KW-1185">Reference proteome</keyword>
<gene>
    <name evidence="1" type="ORF">PAXRUDRAFT_35772</name>
</gene>
<dbReference type="PANTHER" id="PTHR33096:SF1">
    <property type="entry name" value="CXC1-LIKE CYSTEINE CLUSTER ASSOCIATED WITH KDZ TRANSPOSASES DOMAIN-CONTAINING PROTEIN"/>
    <property type="match status" value="1"/>
</dbReference>
<evidence type="ECO:0000313" key="1">
    <source>
        <dbReference type="EMBL" id="KIK81811.1"/>
    </source>
</evidence>
<dbReference type="InParanoid" id="A0A0D0DCB2"/>
<dbReference type="InterPro" id="IPR040521">
    <property type="entry name" value="KDZ"/>
</dbReference>